<dbReference type="PANTHER" id="PTHR10188:SF8">
    <property type="entry name" value="THREONINE ASPARTASE 1"/>
    <property type="match status" value="1"/>
</dbReference>
<dbReference type="Gene3D" id="3.60.20.30">
    <property type="entry name" value="(Glycosyl)asparaginase"/>
    <property type="match status" value="1"/>
</dbReference>
<name>A0ABI7XEE1_FELCA</name>
<accession>A0ABI7XEE1</accession>
<evidence type="ECO:0000313" key="4">
    <source>
        <dbReference type="Proteomes" id="UP000823872"/>
    </source>
</evidence>
<reference evidence="3" key="2">
    <citation type="submission" date="2025-08" db="UniProtKB">
        <authorList>
            <consortium name="Ensembl"/>
        </authorList>
    </citation>
    <scope>IDENTIFICATION</scope>
    <source>
        <strain evidence="3">breed Abyssinian</strain>
    </source>
</reference>
<proteinExistence type="inferred from homology"/>
<evidence type="ECO:0000256" key="2">
    <source>
        <dbReference type="SAM" id="MobiDB-lite"/>
    </source>
</evidence>
<feature type="region of interest" description="Disordered" evidence="2">
    <location>
        <begin position="1"/>
        <end position="21"/>
    </location>
</feature>
<evidence type="ECO:0008006" key="5">
    <source>
        <dbReference type="Google" id="ProtNLM"/>
    </source>
</evidence>
<sequence length="433" mass="46367">MTMEKGMSSGEGLPSRSSQVSAAKITVKELETKQSHKEKRGGFVLVHAGAGYHSESKAKEYKHVCKRACQKAIEKLQAGALATDAVTAALVELEDSPFTNAGMGSNLNLLGEIECDASIMDGKSLNFGAVGALSGIKNPVSVANRLLCEGQKGKLSAGRIPPCFLVGEGAYRWAVDHGIPSCPPNIMTTRFSLAAFKRNKRKLELAERVETDFIQLKKRRQSSEKENDSGTLDTVGAVVVDHEGNVAAAVSSGGLALKHPGRVGQAALYGCGCWAENTGAHNPYSTAVSTSGSPFLASEDGVLGGVIVLRTCRCSAESDSSQDKQTLLACLYCVGGSLTDLVKFKGPCLRMVTKKHGISVEPHDREHVCWIHVSPGWESQDSHFKTPSRCSGRTVRGNRRWGLPPGEPSELTLRLSMKRLRGISEPELFGVFN</sequence>
<dbReference type="Proteomes" id="UP000823872">
    <property type="component" value="Chromosome A3"/>
</dbReference>
<evidence type="ECO:0000313" key="3">
    <source>
        <dbReference type="Ensembl" id="ENSFCTP00005020872.1"/>
    </source>
</evidence>
<organism evidence="3 4">
    <name type="scientific">Felis catus</name>
    <name type="common">Cat</name>
    <name type="synonym">Felis silvestris catus</name>
    <dbReference type="NCBI Taxonomy" id="9685"/>
    <lineage>
        <taxon>Eukaryota</taxon>
        <taxon>Metazoa</taxon>
        <taxon>Chordata</taxon>
        <taxon>Craniata</taxon>
        <taxon>Vertebrata</taxon>
        <taxon>Euteleostomi</taxon>
        <taxon>Mammalia</taxon>
        <taxon>Eutheria</taxon>
        <taxon>Laurasiatheria</taxon>
        <taxon>Carnivora</taxon>
        <taxon>Feliformia</taxon>
        <taxon>Felidae</taxon>
        <taxon>Felinae</taxon>
        <taxon>Felis</taxon>
    </lineage>
</organism>
<dbReference type="Ensembl" id="ENSFCTT00005031631.1">
    <property type="protein sequence ID" value="ENSFCTP00005020872.1"/>
    <property type="gene ID" value="ENSFCTG00005011202.1"/>
</dbReference>
<dbReference type="CDD" id="cd04514">
    <property type="entry name" value="Taspase1_like"/>
    <property type="match status" value="1"/>
</dbReference>
<dbReference type="Pfam" id="PF01112">
    <property type="entry name" value="Asparaginase_2"/>
    <property type="match status" value="1"/>
</dbReference>
<reference evidence="3" key="3">
    <citation type="submission" date="2025-09" db="UniProtKB">
        <authorList>
            <consortium name="Ensembl"/>
        </authorList>
    </citation>
    <scope>IDENTIFICATION</scope>
    <source>
        <strain evidence="3">breed Abyssinian</strain>
    </source>
</reference>
<dbReference type="InterPro" id="IPR000246">
    <property type="entry name" value="Peptidase_T2"/>
</dbReference>
<dbReference type="SUPFAM" id="SSF56235">
    <property type="entry name" value="N-terminal nucleophile aminohydrolases (Ntn hydrolases)"/>
    <property type="match status" value="1"/>
</dbReference>
<gene>
    <name evidence="3" type="primary">TASP1</name>
</gene>
<protein>
    <recommendedName>
        <fullName evidence="5">Taspase 1</fullName>
    </recommendedName>
</protein>
<dbReference type="PANTHER" id="PTHR10188">
    <property type="entry name" value="L-ASPARAGINASE"/>
    <property type="match status" value="1"/>
</dbReference>
<dbReference type="GeneTree" id="ENSGT00950000183045"/>
<keyword evidence="4" id="KW-1185">Reference proteome</keyword>
<comment type="similarity">
    <text evidence="1">Belongs to the Ntn-hydrolase family.</text>
</comment>
<dbReference type="InterPro" id="IPR037464">
    <property type="entry name" value="Taspase1"/>
</dbReference>
<reference evidence="3 4" key="1">
    <citation type="submission" date="2021-02" db="EMBL/GenBank/DDBJ databases">
        <title>Safari Cat Assemblies.</title>
        <authorList>
            <person name="Bredemeyer K.R."/>
            <person name="Murphy W.J."/>
        </authorList>
    </citation>
    <scope>NUCLEOTIDE SEQUENCE [LARGE SCALE GENOMIC DNA]</scope>
</reference>
<evidence type="ECO:0000256" key="1">
    <source>
        <dbReference type="ARBA" id="ARBA00010872"/>
    </source>
</evidence>
<dbReference type="InterPro" id="IPR029055">
    <property type="entry name" value="Ntn_hydrolases_N"/>
</dbReference>